<dbReference type="EMBL" id="JAHQIW010004680">
    <property type="protein sequence ID" value="KAJ1363355.1"/>
    <property type="molecule type" value="Genomic_DNA"/>
</dbReference>
<feature type="compositionally biased region" description="Basic and acidic residues" evidence="1">
    <location>
        <begin position="107"/>
        <end position="121"/>
    </location>
</feature>
<evidence type="ECO:0000256" key="1">
    <source>
        <dbReference type="SAM" id="MobiDB-lite"/>
    </source>
</evidence>
<accession>A0AAD5QV89</accession>
<evidence type="ECO:0000313" key="3">
    <source>
        <dbReference type="Proteomes" id="UP001196413"/>
    </source>
</evidence>
<feature type="region of interest" description="Disordered" evidence="1">
    <location>
        <begin position="84"/>
        <end position="121"/>
    </location>
</feature>
<evidence type="ECO:0000313" key="2">
    <source>
        <dbReference type="EMBL" id="KAJ1363355.1"/>
    </source>
</evidence>
<dbReference type="AlphaFoldDB" id="A0AAD5QV89"/>
<proteinExistence type="predicted"/>
<gene>
    <name evidence="2" type="ORF">KIN20_023202</name>
</gene>
<keyword evidence="3" id="KW-1185">Reference proteome</keyword>
<dbReference type="Proteomes" id="UP001196413">
    <property type="component" value="Unassembled WGS sequence"/>
</dbReference>
<protein>
    <submittedName>
        <fullName evidence="2">Uncharacterized protein</fullName>
    </submittedName>
</protein>
<organism evidence="2 3">
    <name type="scientific">Parelaphostrongylus tenuis</name>
    <name type="common">Meningeal worm</name>
    <dbReference type="NCBI Taxonomy" id="148309"/>
    <lineage>
        <taxon>Eukaryota</taxon>
        <taxon>Metazoa</taxon>
        <taxon>Ecdysozoa</taxon>
        <taxon>Nematoda</taxon>
        <taxon>Chromadorea</taxon>
        <taxon>Rhabditida</taxon>
        <taxon>Rhabditina</taxon>
        <taxon>Rhabditomorpha</taxon>
        <taxon>Strongyloidea</taxon>
        <taxon>Metastrongylidae</taxon>
        <taxon>Parelaphostrongylus</taxon>
    </lineage>
</organism>
<feature type="compositionally biased region" description="Polar residues" evidence="1">
    <location>
        <begin position="94"/>
        <end position="105"/>
    </location>
</feature>
<comment type="caution">
    <text evidence="2">The sequence shown here is derived from an EMBL/GenBank/DDBJ whole genome shotgun (WGS) entry which is preliminary data.</text>
</comment>
<reference evidence="2" key="1">
    <citation type="submission" date="2021-06" db="EMBL/GenBank/DDBJ databases">
        <title>Parelaphostrongylus tenuis whole genome reference sequence.</title>
        <authorList>
            <person name="Garwood T.J."/>
            <person name="Larsen P.A."/>
            <person name="Fountain-Jones N.M."/>
            <person name="Garbe J.R."/>
            <person name="Macchietto M.G."/>
            <person name="Kania S.A."/>
            <person name="Gerhold R.W."/>
            <person name="Richards J.E."/>
            <person name="Wolf T.M."/>
        </authorList>
    </citation>
    <scope>NUCLEOTIDE SEQUENCE</scope>
    <source>
        <strain evidence="2">MNPRO001-30</strain>
        <tissue evidence="2">Meninges</tissue>
    </source>
</reference>
<name>A0AAD5QV89_PARTN</name>
<sequence>MNKQCNIDALDLTQTTEHRVLGTMWQSVEDNVVLFVQHLRKQKLMKRSRVEQVAAVYDLMGWLTSLTLPRKALLPGNIQMGRSTTKESCKVTRALNTGTNHSGSMSIKDEDAQGRATESSH</sequence>